<proteinExistence type="predicted"/>
<dbReference type="InterPro" id="IPR013057">
    <property type="entry name" value="AA_transpt_TM"/>
</dbReference>
<dbReference type="RefSeq" id="XP_014243776.1">
    <property type="nucleotide sequence ID" value="XM_014388290.2"/>
</dbReference>
<evidence type="ECO:0000256" key="5">
    <source>
        <dbReference type="SAM" id="Phobius"/>
    </source>
</evidence>
<feature type="transmembrane region" description="Helical" evidence="5">
    <location>
        <begin position="176"/>
        <end position="193"/>
    </location>
</feature>
<sequence>MDEYNPYDHRSIANPTTNLETYIHLIKGCLGTGILAMPDAFKNAGLLMGTIGTILMGFICTYGIHVLIRCQYILCQRMEIPLLTFPQAMKIALEQGPLCLRWLAPVASLLVDFFIVMYQFGICCVYIVFVSNSIKELSDHYWIKIDVRIIMVVVTLPFILITFIKNLKVLSPVSTLANVITFLGLGFIIYYIFWPDLPKINSVPLFGNPKNLALFFGTILFSLEAIGMVVALENNMETPEAFLGYFGVLNQGMGTVTFLYLLFGFIGYIKYGSAIKGSISLNLPHNDYLAQGVIIAFAIAIFLSFSLQYYVMFEIVWNTWIKHLFDDSKHTLYNYITRIIFVILALLAGLAVPLLGLFISLFGALCLPILGFSFPGLLEFAVMWSEEGNHILTLIKDIALIIFGVLSTVAAVTITSIEIYAEMNQPVPATS</sequence>
<keyword evidence="2 5" id="KW-0812">Transmembrane</keyword>
<dbReference type="EnsemblMetazoa" id="XM_014388290.2">
    <property type="protein sequence ID" value="XP_014243776.1"/>
    <property type="gene ID" value="LOC106663449"/>
</dbReference>
<reference evidence="7" key="1">
    <citation type="submission" date="2022-01" db="UniProtKB">
        <authorList>
            <consortium name="EnsemblMetazoa"/>
        </authorList>
    </citation>
    <scope>IDENTIFICATION</scope>
</reference>
<evidence type="ECO:0000313" key="7">
    <source>
        <dbReference type="EnsemblMetazoa" id="XP_014243776.1"/>
    </source>
</evidence>
<name>A0A8I6RH35_CIMLE</name>
<dbReference type="PANTHER" id="PTHR22950">
    <property type="entry name" value="AMINO ACID TRANSPORTER"/>
    <property type="match status" value="1"/>
</dbReference>
<accession>A0A8I6RH35</accession>
<organism evidence="7 8">
    <name type="scientific">Cimex lectularius</name>
    <name type="common">Bed bug</name>
    <name type="synonym">Acanthia lectularia</name>
    <dbReference type="NCBI Taxonomy" id="79782"/>
    <lineage>
        <taxon>Eukaryota</taxon>
        <taxon>Metazoa</taxon>
        <taxon>Ecdysozoa</taxon>
        <taxon>Arthropoda</taxon>
        <taxon>Hexapoda</taxon>
        <taxon>Insecta</taxon>
        <taxon>Pterygota</taxon>
        <taxon>Neoptera</taxon>
        <taxon>Paraneoptera</taxon>
        <taxon>Hemiptera</taxon>
        <taxon>Heteroptera</taxon>
        <taxon>Panheteroptera</taxon>
        <taxon>Cimicomorpha</taxon>
        <taxon>Cimicidae</taxon>
        <taxon>Cimex</taxon>
    </lineage>
</organism>
<feature type="transmembrane region" description="Helical" evidence="5">
    <location>
        <begin position="332"/>
        <end position="352"/>
    </location>
</feature>
<feature type="transmembrane region" description="Helical" evidence="5">
    <location>
        <begin position="109"/>
        <end position="129"/>
    </location>
</feature>
<feature type="transmembrane region" description="Helical" evidence="5">
    <location>
        <begin position="398"/>
        <end position="421"/>
    </location>
</feature>
<dbReference type="PANTHER" id="PTHR22950:SF340">
    <property type="entry name" value="AMINO ACID TRANSPORTER TRANSMEMBRANE DOMAIN-CONTAINING PROTEIN-RELATED"/>
    <property type="match status" value="1"/>
</dbReference>
<feature type="transmembrane region" description="Helical" evidence="5">
    <location>
        <begin position="141"/>
        <end position="164"/>
    </location>
</feature>
<dbReference type="KEGG" id="clec:106663449"/>
<evidence type="ECO:0000256" key="2">
    <source>
        <dbReference type="ARBA" id="ARBA00022692"/>
    </source>
</evidence>
<feature type="transmembrane region" description="Helical" evidence="5">
    <location>
        <begin position="46"/>
        <end position="68"/>
    </location>
</feature>
<dbReference type="GeneID" id="106663449"/>
<dbReference type="GO" id="GO:0015179">
    <property type="term" value="F:L-amino acid transmembrane transporter activity"/>
    <property type="evidence" value="ECO:0007669"/>
    <property type="project" value="TreeGrafter"/>
</dbReference>
<comment type="subcellular location">
    <subcellularLocation>
        <location evidence="1">Membrane</location>
        <topology evidence="1">Multi-pass membrane protein</topology>
    </subcellularLocation>
</comment>
<evidence type="ECO:0000256" key="3">
    <source>
        <dbReference type="ARBA" id="ARBA00022989"/>
    </source>
</evidence>
<evidence type="ECO:0000256" key="1">
    <source>
        <dbReference type="ARBA" id="ARBA00004141"/>
    </source>
</evidence>
<keyword evidence="3 5" id="KW-1133">Transmembrane helix</keyword>
<dbReference type="Pfam" id="PF01490">
    <property type="entry name" value="Aa_trans"/>
    <property type="match status" value="1"/>
</dbReference>
<feature type="transmembrane region" description="Helical" evidence="5">
    <location>
        <begin position="213"/>
        <end position="232"/>
    </location>
</feature>
<keyword evidence="8" id="KW-1185">Reference proteome</keyword>
<dbReference type="Proteomes" id="UP000494040">
    <property type="component" value="Unassembled WGS sequence"/>
</dbReference>
<dbReference type="AlphaFoldDB" id="A0A8I6RH35"/>
<evidence type="ECO:0000256" key="4">
    <source>
        <dbReference type="ARBA" id="ARBA00023136"/>
    </source>
</evidence>
<feature type="domain" description="Amino acid transporter transmembrane" evidence="6">
    <location>
        <begin position="16"/>
        <end position="415"/>
    </location>
</feature>
<feature type="transmembrane region" description="Helical" evidence="5">
    <location>
        <begin position="358"/>
        <end position="378"/>
    </location>
</feature>
<feature type="transmembrane region" description="Helical" evidence="5">
    <location>
        <begin position="289"/>
        <end position="311"/>
    </location>
</feature>
<evidence type="ECO:0000313" key="8">
    <source>
        <dbReference type="Proteomes" id="UP000494040"/>
    </source>
</evidence>
<protein>
    <recommendedName>
        <fullName evidence="6">Amino acid transporter transmembrane domain-containing protein</fullName>
    </recommendedName>
</protein>
<dbReference type="GO" id="GO:0005774">
    <property type="term" value="C:vacuolar membrane"/>
    <property type="evidence" value="ECO:0007669"/>
    <property type="project" value="TreeGrafter"/>
</dbReference>
<keyword evidence="4 5" id="KW-0472">Membrane</keyword>
<evidence type="ECO:0000259" key="6">
    <source>
        <dbReference type="Pfam" id="PF01490"/>
    </source>
</evidence>
<dbReference type="OrthoDB" id="1684102at2759"/>
<dbReference type="OMA" id="YDNRILY"/>
<feature type="transmembrane region" description="Helical" evidence="5">
    <location>
        <begin position="244"/>
        <end position="269"/>
    </location>
</feature>